<feature type="transmembrane region" description="Helical" evidence="5">
    <location>
        <begin position="169"/>
        <end position="189"/>
    </location>
</feature>
<keyword evidence="7" id="KW-0645">Protease</keyword>
<dbReference type="Pfam" id="PF01694">
    <property type="entry name" value="Rhomboid"/>
    <property type="match status" value="1"/>
</dbReference>
<feature type="transmembrane region" description="Helical" evidence="5">
    <location>
        <begin position="332"/>
        <end position="351"/>
    </location>
</feature>
<dbReference type="EMBL" id="CP034345">
    <property type="protein sequence ID" value="QGX93995.1"/>
    <property type="molecule type" value="Genomic_DNA"/>
</dbReference>
<sequence length="554" mass="58554">MLGLPDAATLFRLAVVLSLLFAAAAVVAFDRPRGRWGARLRSRFVLGVPWGTLVSVGIVLVVYLFVQGGWGDWYAPVTIPFRAWSYLYPLGMLTAGFAHSGAGHLVGNLVGTLVLAPLAEYAWGHFPRERGTQTFTSSLTNPYVRAFVAFPAAVVAVGLFTAAFSLGPVIGFSGVVFAFAGFALVRYPIATVVALSVGNGLRTLYRALRTPTLSASAGPSYSAPWWSDIAIQGHAIGLLAGVLLGVWFLRSSGSKRPSAARVAVGVALFGVGQSLWAVYWYRGGETYVLYRAAGLALVVLLAALVAGTVAASARPLLSAPRRPDALRSVPRWQVGATALLFCTAAIAGPAVPVNLMTTQAGDLPGESDPLTVRGYEVTYAEDVPNGMVSVVDVEAFGETTQVNTSGVIVRNRDRGIWMTAVSKGRLDFTGTTRVRVGGVGWRDSVRVRRTGWDAVGGGTVYRVDLAHGDRNVTAYTSPPARADPVIAGRNVTLEAAPGGFRLNVSLGNRSAVAPMPAVNETRSVGGLEFANVQGRVYAVDGGTRVRVAKRETYE</sequence>
<dbReference type="OrthoDB" id="205691at2157"/>
<dbReference type="GO" id="GO:0016020">
    <property type="term" value="C:membrane"/>
    <property type="evidence" value="ECO:0007669"/>
    <property type="project" value="UniProtKB-SubCell"/>
</dbReference>
<feature type="transmembrane region" description="Helical" evidence="5">
    <location>
        <begin position="105"/>
        <end position="123"/>
    </location>
</feature>
<feature type="transmembrane region" description="Helical" evidence="5">
    <location>
        <begin position="229"/>
        <end position="249"/>
    </location>
</feature>
<feature type="transmembrane region" description="Helical" evidence="5">
    <location>
        <begin position="44"/>
        <end position="66"/>
    </location>
</feature>
<feature type="transmembrane region" description="Helical" evidence="5">
    <location>
        <begin position="143"/>
        <end position="162"/>
    </location>
</feature>
<dbReference type="InterPro" id="IPR035952">
    <property type="entry name" value="Rhomboid-like_sf"/>
</dbReference>
<feature type="transmembrane region" description="Helical" evidence="5">
    <location>
        <begin position="12"/>
        <end position="32"/>
    </location>
</feature>
<feature type="transmembrane region" description="Helical" evidence="5">
    <location>
        <begin position="287"/>
        <end position="311"/>
    </location>
</feature>
<dbReference type="GO" id="GO:0004252">
    <property type="term" value="F:serine-type endopeptidase activity"/>
    <property type="evidence" value="ECO:0007669"/>
    <property type="project" value="InterPro"/>
</dbReference>
<dbReference type="Proteomes" id="UP000428325">
    <property type="component" value="Chromosome"/>
</dbReference>
<dbReference type="SUPFAM" id="SSF144091">
    <property type="entry name" value="Rhomboid-like"/>
    <property type="match status" value="1"/>
</dbReference>
<keyword evidence="7" id="KW-0378">Hydrolase</keyword>
<feature type="domain" description="Peptidase S54 rhomboid" evidence="6">
    <location>
        <begin position="92"/>
        <end position="250"/>
    </location>
</feature>
<evidence type="ECO:0000313" key="7">
    <source>
        <dbReference type="EMBL" id="QGX93995.1"/>
    </source>
</evidence>
<organism evidence="7 8">
    <name type="scientific">Haloplanus rallus</name>
    <dbReference type="NCBI Taxonomy" id="1816183"/>
    <lineage>
        <taxon>Archaea</taxon>
        <taxon>Methanobacteriati</taxon>
        <taxon>Methanobacteriota</taxon>
        <taxon>Stenosarchaea group</taxon>
        <taxon>Halobacteria</taxon>
        <taxon>Halobacteriales</taxon>
        <taxon>Haloferacaceae</taxon>
        <taxon>Haloplanus</taxon>
    </lineage>
</organism>
<keyword evidence="4 5" id="KW-0472">Membrane</keyword>
<evidence type="ECO:0000256" key="1">
    <source>
        <dbReference type="ARBA" id="ARBA00004141"/>
    </source>
</evidence>
<keyword evidence="3 5" id="KW-1133">Transmembrane helix</keyword>
<proteinExistence type="predicted"/>
<evidence type="ECO:0000259" key="6">
    <source>
        <dbReference type="Pfam" id="PF01694"/>
    </source>
</evidence>
<evidence type="ECO:0000313" key="8">
    <source>
        <dbReference type="Proteomes" id="UP000428325"/>
    </source>
</evidence>
<dbReference type="KEGG" id="hra:EI982_03970"/>
<dbReference type="Gene3D" id="1.20.1540.10">
    <property type="entry name" value="Rhomboid-like"/>
    <property type="match status" value="1"/>
</dbReference>
<evidence type="ECO:0000256" key="2">
    <source>
        <dbReference type="ARBA" id="ARBA00022692"/>
    </source>
</evidence>
<dbReference type="RefSeq" id="WP_157688231.1">
    <property type="nucleotide sequence ID" value="NZ_CP034345.1"/>
</dbReference>
<feature type="transmembrane region" description="Helical" evidence="5">
    <location>
        <begin position="81"/>
        <end position="98"/>
    </location>
</feature>
<dbReference type="GeneID" id="43368660"/>
<feature type="transmembrane region" description="Helical" evidence="5">
    <location>
        <begin position="261"/>
        <end position="281"/>
    </location>
</feature>
<comment type="subcellular location">
    <subcellularLocation>
        <location evidence="1">Membrane</location>
        <topology evidence="1">Multi-pass membrane protein</topology>
    </subcellularLocation>
</comment>
<dbReference type="InterPro" id="IPR022764">
    <property type="entry name" value="Peptidase_S54_rhomboid_dom"/>
</dbReference>
<accession>A0A6B9F183</accession>
<evidence type="ECO:0000256" key="5">
    <source>
        <dbReference type="SAM" id="Phobius"/>
    </source>
</evidence>
<keyword evidence="8" id="KW-1185">Reference proteome</keyword>
<gene>
    <name evidence="7" type="ORF">EI982_03970</name>
</gene>
<dbReference type="GO" id="GO:0006508">
    <property type="term" value="P:proteolysis"/>
    <property type="evidence" value="ECO:0007669"/>
    <property type="project" value="UniProtKB-KW"/>
</dbReference>
<protein>
    <submittedName>
        <fullName evidence="7">Rhomboid family intramembrane serine protease</fullName>
    </submittedName>
</protein>
<dbReference type="AlphaFoldDB" id="A0A6B9F183"/>
<reference evidence="7 8" key="1">
    <citation type="submission" date="2018-12" db="EMBL/GenBank/DDBJ databases">
        <title>Complete genome sequence of Haloplanus rallus MBLA0036.</title>
        <authorList>
            <person name="Nam Y.-d."/>
            <person name="Kang J."/>
            <person name="Chung W.-H."/>
            <person name="Park Y.S."/>
        </authorList>
    </citation>
    <scope>NUCLEOTIDE SEQUENCE [LARGE SCALE GENOMIC DNA]</scope>
    <source>
        <strain evidence="7 8">MBLA0036</strain>
    </source>
</reference>
<keyword evidence="2 5" id="KW-0812">Transmembrane</keyword>
<name>A0A6B9F183_9EURY</name>
<evidence type="ECO:0000256" key="3">
    <source>
        <dbReference type="ARBA" id="ARBA00022989"/>
    </source>
</evidence>
<evidence type="ECO:0000256" key="4">
    <source>
        <dbReference type="ARBA" id="ARBA00023136"/>
    </source>
</evidence>